<feature type="transmembrane region" description="Helical" evidence="1">
    <location>
        <begin position="6"/>
        <end position="28"/>
    </location>
</feature>
<keyword evidence="1" id="KW-1133">Transmembrane helix</keyword>
<keyword evidence="3" id="KW-1185">Reference proteome</keyword>
<evidence type="ECO:0000313" key="2">
    <source>
        <dbReference type="EMBL" id="MBC8570187.1"/>
    </source>
</evidence>
<accession>A0A926EA90</accession>
<feature type="transmembrane region" description="Helical" evidence="1">
    <location>
        <begin position="104"/>
        <end position="126"/>
    </location>
</feature>
<keyword evidence="1" id="KW-0472">Membrane</keyword>
<dbReference type="Proteomes" id="UP000660861">
    <property type="component" value="Unassembled WGS sequence"/>
</dbReference>
<sequence length="317" mass="35536">MNDSIWLLYFIIMAVFNFLSCLWIYNLLFQIAGVTKCEVKEYKDQIVIAIGGVNRMVLRWMEQRSPNPKKFRRVIWIYTICMAPSFLCVNLALMSYTVPFLDRALGPAAVIMPVIIAAEVVAGILYRRKAKKAGATQRSAGETQSTPKEEAPDGKTIALGALKVAVAVGSLFLLFFVVLHLFGSPKTPATANQVWEAVVAQGYQPLDVTQEWWQPDSNLNKAIATEYGDLCLYFFTFGSDTNARSASQQFDALIRRTKDTANSKKWREQAANYSLYTLKSDGEYTVLARVGHTVLYAYTPEENAGLLRTIMEAIGYF</sequence>
<evidence type="ECO:0000256" key="1">
    <source>
        <dbReference type="SAM" id="Phobius"/>
    </source>
</evidence>
<gene>
    <name evidence="2" type="ORF">H8709_05015</name>
</gene>
<dbReference type="EMBL" id="JACRTC010000002">
    <property type="protein sequence ID" value="MBC8570187.1"/>
    <property type="molecule type" value="Genomic_DNA"/>
</dbReference>
<proteinExistence type="predicted"/>
<name>A0A926EA90_9FIRM</name>
<evidence type="ECO:0000313" key="3">
    <source>
        <dbReference type="Proteomes" id="UP000660861"/>
    </source>
</evidence>
<dbReference type="AlphaFoldDB" id="A0A926EA90"/>
<protein>
    <submittedName>
        <fullName evidence="2">Uncharacterized protein</fullName>
    </submittedName>
</protein>
<organism evidence="2 3">
    <name type="scientific">Zongyangia hominis</name>
    <dbReference type="NCBI Taxonomy" id="2763677"/>
    <lineage>
        <taxon>Bacteria</taxon>
        <taxon>Bacillati</taxon>
        <taxon>Bacillota</taxon>
        <taxon>Clostridia</taxon>
        <taxon>Eubacteriales</taxon>
        <taxon>Oscillospiraceae</taxon>
        <taxon>Zongyangia</taxon>
    </lineage>
</organism>
<feature type="transmembrane region" description="Helical" evidence="1">
    <location>
        <begin position="164"/>
        <end position="183"/>
    </location>
</feature>
<comment type="caution">
    <text evidence="2">The sequence shown here is derived from an EMBL/GenBank/DDBJ whole genome shotgun (WGS) entry which is preliminary data.</text>
</comment>
<feature type="transmembrane region" description="Helical" evidence="1">
    <location>
        <begin position="74"/>
        <end position="98"/>
    </location>
</feature>
<dbReference type="RefSeq" id="WP_262397273.1">
    <property type="nucleotide sequence ID" value="NZ_JACRTC010000002.1"/>
</dbReference>
<reference evidence="2" key="1">
    <citation type="submission" date="2020-08" db="EMBL/GenBank/DDBJ databases">
        <title>Genome public.</title>
        <authorList>
            <person name="Liu C."/>
            <person name="Sun Q."/>
        </authorList>
    </citation>
    <scope>NUCLEOTIDE SEQUENCE</scope>
    <source>
        <strain evidence="2">NSJ-54</strain>
    </source>
</reference>
<keyword evidence="1" id="KW-0812">Transmembrane</keyword>